<dbReference type="Pfam" id="PF23343">
    <property type="entry name" value="REP_ORF2-G2P"/>
    <property type="match status" value="1"/>
</dbReference>
<evidence type="ECO:0000259" key="1">
    <source>
        <dbReference type="Pfam" id="PF23343"/>
    </source>
</evidence>
<name>X1FAR5_9ZZZZ</name>
<gene>
    <name evidence="2" type="ORF">S03H2_16611</name>
</gene>
<dbReference type="AlphaFoldDB" id="X1FAR5"/>
<organism evidence="2">
    <name type="scientific">marine sediment metagenome</name>
    <dbReference type="NCBI Taxonomy" id="412755"/>
    <lineage>
        <taxon>unclassified sequences</taxon>
        <taxon>metagenomes</taxon>
        <taxon>ecological metagenomes</taxon>
    </lineage>
</organism>
<comment type="caution">
    <text evidence="2">The sequence shown here is derived from an EMBL/GenBank/DDBJ whole genome shotgun (WGS) entry which is preliminary data.</text>
</comment>
<feature type="domain" description="Replication-associated protein ORF2/G2P" evidence="1">
    <location>
        <begin position="4"/>
        <end position="90"/>
    </location>
</feature>
<sequence length="188" mass="22575">FNLFMANVRKQYGKVSYVRVWEAHKSGFPHIHVLLIFHEHRFRSYLWNGEHRLKVEKKLEKYWPHGINRWRGVYEVKGALKYLSKYMTKALNFEVEGSEINLFKLWVYEKRTFAVSRRLDITRDNSNLIEERLDGSCVLVESTEEVWESICVANSMVDFTKQDIIKIKPIQCGWYTIHRITYSRKRAL</sequence>
<proteinExistence type="predicted"/>
<accession>X1FAR5</accession>
<reference evidence="2" key="1">
    <citation type="journal article" date="2014" name="Front. Microbiol.">
        <title>High frequency of phylogenetically diverse reductive dehalogenase-homologous genes in deep subseafloor sedimentary metagenomes.</title>
        <authorList>
            <person name="Kawai M."/>
            <person name="Futagami T."/>
            <person name="Toyoda A."/>
            <person name="Takaki Y."/>
            <person name="Nishi S."/>
            <person name="Hori S."/>
            <person name="Arai W."/>
            <person name="Tsubouchi T."/>
            <person name="Morono Y."/>
            <person name="Uchiyama I."/>
            <person name="Ito T."/>
            <person name="Fujiyama A."/>
            <person name="Inagaki F."/>
            <person name="Takami H."/>
        </authorList>
    </citation>
    <scope>NUCLEOTIDE SEQUENCE</scope>
    <source>
        <strain evidence="2">Expedition CK06-06</strain>
    </source>
</reference>
<feature type="non-terminal residue" evidence="2">
    <location>
        <position position="1"/>
    </location>
</feature>
<dbReference type="EMBL" id="BARU01008497">
    <property type="protein sequence ID" value="GAH42042.1"/>
    <property type="molecule type" value="Genomic_DNA"/>
</dbReference>
<evidence type="ECO:0000313" key="2">
    <source>
        <dbReference type="EMBL" id="GAH42042.1"/>
    </source>
</evidence>
<dbReference type="InterPro" id="IPR056906">
    <property type="entry name" value="ORF2/G2P_dom"/>
</dbReference>
<protein>
    <recommendedName>
        <fullName evidence="1">Replication-associated protein ORF2/G2P domain-containing protein</fullName>
    </recommendedName>
</protein>